<reference evidence="8" key="2">
    <citation type="submission" date="2020-09" db="EMBL/GenBank/DDBJ databases">
        <authorList>
            <person name="Sun Q."/>
            <person name="Zhou Y."/>
        </authorList>
    </citation>
    <scope>NUCLEOTIDE SEQUENCE</scope>
    <source>
        <strain evidence="8">CGMCC 1.15448</strain>
    </source>
</reference>
<feature type="site" description="Important for catalytic activity, responsible for pKa modulation of the active site Glu and correct orientation of both the proton donor and substrate" evidence="5">
    <location>
        <position position="161"/>
    </location>
</feature>
<feature type="active site" description="Proton donor" evidence="4">
    <location>
        <position position="214"/>
    </location>
</feature>
<evidence type="ECO:0000256" key="3">
    <source>
        <dbReference type="ARBA" id="ARBA00023295"/>
    </source>
</evidence>
<dbReference type="InterPro" id="IPR006710">
    <property type="entry name" value="Glyco_hydro_43"/>
</dbReference>
<evidence type="ECO:0000256" key="4">
    <source>
        <dbReference type="PIRSR" id="PIRSR606710-1"/>
    </source>
</evidence>
<evidence type="ECO:0000313" key="9">
    <source>
        <dbReference type="Proteomes" id="UP000607559"/>
    </source>
</evidence>
<dbReference type="InterPro" id="IPR008979">
    <property type="entry name" value="Galactose-bd-like_sf"/>
</dbReference>
<dbReference type="AlphaFoldDB" id="A0A8J2XPU9"/>
<dbReference type="InterPro" id="IPR023296">
    <property type="entry name" value="Glyco_hydro_beta-prop_sf"/>
</dbReference>
<keyword evidence="3" id="KW-0326">Glycosidase</keyword>
<evidence type="ECO:0000256" key="2">
    <source>
        <dbReference type="ARBA" id="ARBA00022801"/>
    </source>
</evidence>
<keyword evidence="9" id="KW-1185">Reference proteome</keyword>
<dbReference type="PROSITE" id="PS51175">
    <property type="entry name" value="CBM6"/>
    <property type="match status" value="1"/>
</dbReference>
<sequence length="655" mass="72505">MRVIAVFLVVSITLAPCLLAGYDGRDPRADMPANYNNVNTYVNPVLPGDHPDPTLLRVGDDFYHCGSSFHFNPYLPVYHSKDLVHWEIIGRVVPPAVAASFVADRPSGGIWQGAITYFYGCYWVYFSSGGQWFCKAGSPYGPWSAPERVQTNPATGNLGYDNSIFVDDNGKPYMVIKNGQKVNRIQALGKDGQLTDTVINLDWINANLQYSWAEGPVMCKRNGYYFYFPAGDVTGGQYVLRSRKLTSDSTSWERLGNFFRSVTDPDAGFRRPNHISAPLQLADGSWWTLGQSYEKYAADDWAGTGRQTSLYPVEWEGDRPWGMAPTTQPIVRPNLLQSGILWRSVRGDDFDSGQLGWQWHFLSRKAASGYSLNARKGWVRLTPDSGRTHVVQKETDHYYTAVTRVDLDAADTTAKAGIYLTNGNQHEVARLYTGYDNGKRITFRLDTAIRSVVNTAGNIVWLKLERKGHALSGYYSDDGIRWLSLGPSISAANLDKEQPNFNSWVGTSVGLFAEGRPADFDLFTCKDAFSPLTAAGYANYYGVRPVGEGEGKVVTNTSPLGGWLMISGVETGRHAASAVEVMVSARAAGTIGIWLDDLQHGAHIATIPVTATGGEDQWRAVRQRVTKFKGHHDVFIKYGTGEAGSIYIRSLRFIR</sequence>
<feature type="chain" id="PRO_5035284103" evidence="6">
    <location>
        <begin position="21"/>
        <end position="655"/>
    </location>
</feature>
<dbReference type="EMBL" id="BMJC01000001">
    <property type="protein sequence ID" value="GGA82093.1"/>
    <property type="molecule type" value="Genomic_DNA"/>
</dbReference>
<dbReference type="InterPro" id="IPR005084">
    <property type="entry name" value="CBM6"/>
</dbReference>
<keyword evidence="6" id="KW-0732">Signal</keyword>
<comment type="caution">
    <text evidence="8">The sequence shown here is derived from an EMBL/GenBank/DDBJ whole genome shotgun (WGS) entry which is preliminary data.</text>
</comment>
<dbReference type="GO" id="GO:0030246">
    <property type="term" value="F:carbohydrate binding"/>
    <property type="evidence" value="ECO:0007669"/>
    <property type="project" value="InterPro"/>
</dbReference>
<feature type="signal peptide" evidence="6">
    <location>
        <begin position="1"/>
        <end position="20"/>
    </location>
</feature>
<dbReference type="Pfam" id="PF17851">
    <property type="entry name" value="GH43_C2"/>
    <property type="match status" value="1"/>
</dbReference>
<dbReference type="Pfam" id="PF03422">
    <property type="entry name" value="CBM_6"/>
    <property type="match status" value="1"/>
</dbReference>
<dbReference type="Proteomes" id="UP000607559">
    <property type="component" value="Unassembled WGS sequence"/>
</dbReference>
<dbReference type="PANTHER" id="PTHR42812">
    <property type="entry name" value="BETA-XYLOSIDASE"/>
    <property type="match status" value="1"/>
</dbReference>
<dbReference type="Gene3D" id="2.115.10.20">
    <property type="entry name" value="Glycosyl hydrolase domain, family 43"/>
    <property type="match status" value="1"/>
</dbReference>
<evidence type="ECO:0000256" key="5">
    <source>
        <dbReference type="PIRSR" id="PIRSR606710-2"/>
    </source>
</evidence>
<feature type="domain" description="CBM6" evidence="7">
    <location>
        <begin position="530"/>
        <end position="654"/>
    </location>
</feature>
<proteinExistence type="inferred from homology"/>
<dbReference type="CDD" id="cd04084">
    <property type="entry name" value="CBM6_xylanase-like"/>
    <property type="match status" value="1"/>
</dbReference>
<evidence type="ECO:0000256" key="1">
    <source>
        <dbReference type="ARBA" id="ARBA00009865"/>
    </source>
</evidence>
<dbReference type="SUPFAM" id="SSF49785">
    <property type="entry name" value="Galactose-binding domain-like"/>
    <property type="match status" value="1"/>
</dbReference>
<accession>A0A8J2XPU9</accession>
<protein>
    <submittedName>
        <fullName evidence="8">Beta-xylosidase</fullName>
    </submittedName>
</protein>
<dbReference type="PANTHER" id="PTHR42812:SF14">
    <property type="entry name" value="SECRETED PROTEIN"/>
    <property type="match status" value="1"/>
</dbReference>
<dbReference type="GO" id="GO:0004553">
    <property type="term" value="F:hydrolase activity, hydrolyzing O-glycosyl compounds"/>
    <property type="evidence" value="ECO:0007669"/>
    <property type="project" value="InterPro"/>
</dbReference>
<reference evidence="8" key="1">
    <citation type="journal article" date="2014" name="Int. J. Syst. Evol. Microbiol.">
        <title>Complete genome sequence of Corynebacterium casei LMG S-19264T (=DSM 44701T), isolated from a smear-ripened cheese.</title>
        <authorList>
            <consortium name="US DOE Joint Genome Institute (JGI-PGF)"/>
            <person name="Walter F."/>
            <person name="Albersmeier A."/>
            <person name="Kalinowski J."/>
            <person name="Ruckert C."/>
        </authorList>
    </citation>
    <scope>NUCLEOTIDE SEQUENCE</scope>
    <source>
        <strain evidence="8">CGMCC 1.15448</strain>
    </source>
</reference>
<feature type="active site" description="Proton acceptor" evidence="4">
    <location>
        <position position="52"/>
    </location>
</feature>
<dbReference type="Gene3D" id="2.60.120.260">
    <property type="entry name" value="Galactose-binding domain-like"/>
    <property type="match status" value="1"/>
</dbReference>
<evidence type="ECO:0000313" key="8">
    <source>
        <dbReference type="EMBL" id="GGA82093.1"/>
    </source>
</evidence>
<comment type="similarity">
    <text evidence="1">Belongs to the glycosyl hydrolase 43 family.</text>
</comment>
<dbReference type="InterPro" id="IPR051795">
    <property type="entry name" value="Glycosyl_Hydrlase_43"/>
</dbReference>
<dbReference type="RefSeq" id="WP_188927505.1">
    <property type="nucleotide sequence ID" value="NZ_BMJC01000001.1"/>
</dbReference>
<dbReference type="InterPro" id="IPR041542">
    <property type="entry name" value="GH43_C2"/>
</dbReference>
<dbReference type="GO" id="GO:0005975">
    <property type="term" value="P:carbohydrate metabolic process"/>
    <property type="evidence" value="ECO:0007669"/>
    <property type="project" value="InterPro"/>
</dbReference>
<dbReference type="Gene3D" id="2.60.120.200">
    <property type="match status" value="1"/>
</dbReference>
<evidence type="ECO:0000259" key="7">
    <source>
        <dbReference type="PROSITE" id="PS51175"/>
    </source>
</evidence>
<dbReference type="Pfam" id="PF04616">
    <property type="entry name" value="Glyco_hydro_43"/>
    <property type="match status" value="1"/>
</dbReference>
<organism evidence="8 9">
    <name type="scientific">Puia dinghuensis</name>
    <dbReference type="NCBI Taxonomy" id="1792502"/>
    <lineage>
        <taxon>Bacteria</taxon>
        <taxon>Pseudomonadati</taxon>
        <taxon>Bacteroidota</taxon>
        <taxon>Chitinophagia</taxon>
        <taxon>Chitinophagales</taxon>
        <taxon>Chitinophagaceae</taxon>
        <taxon>Puia</taxon>
    </lineage>
</organism>
<gene>
    <name evidence="8" type="ORF">GCM10011511_01320</name>
</gene>
<keyword evidence="2" id="KW-0378">Hydrolase</keyword>
<dbReference type="SUPFAM" id="SSF49899">
    <property type="entry name" value="Concanavalin A-like lectins/glucanases"/>
    <property type="match status" value="1"/>
</dbReference>
<name>A0A8J2XPU9_9BACT</name>
<evidence type="ECO:0000256" key="6">
    <source>
        <dbReference type="SAM" id="SignalP"/>
    </source>
</evidence>
<dbReference type="SUPFAM" id="SSF75005">
    <property type="entry name" value="Arabinanase/levansucrase/invertase"/>
    <property type="match status" value="1"/>
</dbReference>
<dbReference type="InterPro" id="IPR013320">
    <property type="entry name" value="ConA-like_dom_sf"/>
</dbReference>